<evidence type="ECO:0000256" key="7">
    <source>
        <dbReference type="ARBA" id="ARBA00023239"/>
    </source>
</evidence>
<accession>A0A9W9XWX1</accession>
<reference evidence="9" key="2">
    <citation type="journal article" date="2023" name="IMA Fungus">
        <title>Comparative genomic study of the Penicillium genus elucidates a diverse pangenome and 15 lateral gene transfer events.</title>
        <authorList>
            <person name="Petersen C."/>
            <person name="Sorensen T."/>
            <person name="Nielsen M.R."/>
            <person name="Sondergaard T.E."/>
            <person name="Sorensen J.L."/>
            <person name="Fitzpatrick D.A."/>
            <person name="Frisvad J.C."/>
            <person name="Nielsen K.L."/>
        </authorList>
    </citation>
    <scope>NUCLEOTIDE SEQUENCE</scope>
    <source>
        <strain evidence="9">IBT 29495</strain>
    </source>
</reference>
<keyword evidence="10" id="KW-1185">Reference proteome</keyword>
<dbReference type="GO" id="GO:0106300">
    <property type="term" value="P:protein-DNA covalent cross-linking repair"/>
    <property type="evidence" value="ECO:0007669"/>
    <property type="project" value="InterPro"/>
</dbReference>
<dbReference type="GO" id="GO:0003697">
    <property type="term" value="F:single-stranded DNA binding"/>
    <property type="evidence" value="ECO:0007669"/>
    <property type="project" value="InterPro"/>
</dbReference>
<organism evidence="9 10">
    <name type="scientific">Penicillium fimorum</name>
    <dbReference type="NCBI Taxonomy" id="1882269"/>
    <lineage>
        <taxon>Eukaryota</taxon>
        <taxon>Fungi</taxon>
        <taxon>Dikarya</taxon>
        <taxon>Ascomycota</taxon>
        <taxon>Pezizomycotina</taxon>
        <taxon>Eurotiomycetes</taxon>
        <taxon>Eurotiomycetidae</taxon>
        <taxon>Eurotiales</taxon>
        <taxon>Aspergillaceae</taxon>
        <taxon>Penicillium</taxon>
    </lineage>
</organism>
<keyword evidence="4" id="KW-0378">Hydrolase</keyword>
<evidence type="ECO:0000256" key="1">
    <source>
        <dbReference type="ARBA" id="ARBA00008136"/>
    </source>
</evidence>
<keyword evidence="6" id="KW-0238">DNA-binding</keyword>
<dbReference type="PANTHER" id="PTHR13604">
    <property type="entry name" value="DC12-RELATED"/>
    <property type="match status" value="1"/>
</dbReference>
<evidence type="ECO:0000256" key="5">
    <source>
        <dbReference type="ARBA" id="ARBA00023124"/>
    </source>
</evidence>
<keyword evidence="7" id="KW-0456">Lyase</keyword>
<keyword evidence="5" id="KW-0190">Covalent protein-DNA linkage</keyword>
<dbReference type="GO" id="GO:0016829">
    <property type="term" value="F:lyase activity"/>
    <property type="evidence" value="ECO:0007669"/>
    <property type="project" value="UniProtKB-KW"/>
</dbReference>
<evidence type="ECO:0000256" key="6">
    <source>
        <dbReference type="ARBA" id="ARBA00023125"/>
    </source>
</evidence>
<dbReference type="GO" id="GO:0008233">
    <property type="term" value="F:peptidase activity"/>
    <property type="evidence" value="ECO:0007669"/>
    <property type="project" value="UniProtKB-KW"/>
</dbReference>
<feature type="compositionally biased region" description="Basic and acidic residues" evidence="8">
    <location>
        <begin position="317"/>
        <end position="329"/>
    </location>
</feature>
<dbReference type="AlphaFoldDB" id="A0A9W9XWX1"/>
<feature type="region of interest" description="Disordered" evidence="8">
    <location>
        <begin position="66"/>
        <end position="96"/>
    </location>
</feature>
<dbReference type="Gene3D" id="3.90.1680.10">
    <property type="entry name" value="SOS response associated peptidase-like"/>
    <property type="match status" value="1"/>
</dbReference>
<dbReference type="GO" id="GO:0006508">
    <property type="term" value="P:proteolysis"/>
    <property type="evidence" value="ECO:0007669"/>
    <property type="project" value="UniProtKB-KW"/>
</dbReference>
<dbReference type="Proteomes" id="UP001149954">
    <property type="component" value="Unassembled WGS sequence"/>
</dbReference>
<keyword evidence="3" id="KW-0227">DNA damage</keyword>
<dbReference type="PANTHER" id="PTHR13604:SF0">
    <property type="entry name" value="ABASIC SITE PROCESSING PROTEIN HMCES"/>
    <property type="match status" value="1"/>
</dbReference>
<feature type="compositionally biased region" description="Basic and acidic residues" evidence="8">
    <location>
        <begin position="66"/>
        <end position="84"/>
    </location>
</feature>
<dbReference type="Pfam" id="PF02586">
    <property type="entry name" value="SRAP"/>
    <property type="match status" value="1"/>
</dbReference>
<comment type="similarity">
    <text evidence="1">Belongs to the SOS response-associated peptidase family.</text>
</comment>
<dbReference type="OrthoDB" id="2111841at2759"/>
<gene>
    <name evidence="9" type="ORF">N7463_006919</name>
</gene>
<dbReference type="SUPFAM" id="SSF143081">
    <property type="entry name" value="BB1717-like"/>
    <property type="match status" value="1"/>
</dbReference>
<dbReference type="EMBL" id="JAPWDS010000003">
    <property type="protein sequence ID" value="KAJ5504045.1"/>
    <property type="molecule type" value="Genomic_DNA"/>
</dbReference>
<dbReference type="InterPro" id="IPR003738">
    <property type="entry name" value="SRAP"/>
</dbReference>
<protein>
    <recommendedName>
        <fullName evidence="11">DUF159 domain protein</fullName>
    </recommendedName>
</protein>
<proteinExistence type="inferred from homology"/>
<feature type="compositionally biased region" description="Basic residues" evidence="8">
    <location>
        <begin position="307"/>
        <end position="316"/>
    </location>
</feature>
<sequence length="406" mass="46109">MCGRYALGVTCPPADDPKRLAYIQQHLQDQGMQVDEAPDDDEVRETYNFAPGNFGVVYRADITDKGSYDHQQDADSEHQTKTSENEDNVSSNNKPEDSMAIKYKLQSMKWGLIPFWTKRQPDYGSMMRTINCRDDSLIEDSGMWTSMKRRKRCIVICQGFYEWLKKGPGGKEKVPHFVRRKDGELMCFAGLWDCSDEKLYTYTVITTSSNSYLKFLHDRMPVILDPMSEAMKKWLDPGRNTWSRELQSILKPYEGELECYPVPKEVGKVGNNSPNFIVPVDSKENKSNIANFFANAKTKGGSDPSPKKKTSPKMKMVKGEDSRLTKDSEWSEDNAPKPVPAVKREHSPKAPGFTEEVKKQKVNSDLTGLSPQRKKLRSATHNSPMKKSSGIKAEDGSLRITSFFKK</sequence>
<evidence type="ECO:0000256" key="2">
    <source>
        <dbReference type="ARBA" id="ARBA00022670"/>
    </source>
</evidence>
<dbReference type="InterPro" id="IPR036590">
    <property type="entry name" value="SRAP-like"/>
</dbReference>
<comment type="caution">
    <text evidence="9">The sequence shown here is derived from an EMBL/GenBank/DDBJ whole genome shotgun (WGS) entry which is preliminary data.</text>
</comment>
<reference evidence="9" key="1">
    <citation type="submission" date="2022-12" db="EMBL/GenBank/DDBJ databases">
        <authorList>
            <person name="Petersen C."/>
        </authorList>
    </citation>
    <scope>NUCLEOTIDE SEQUENCE</scope>
    <source>
        <strain evidence="9">IBT 29495</strain>
    </source>
</reference>
<evidence type="ECO:0008006" key="11">
    <source>
        <dbReference type="Google" id="ProtNLM"/>
    </source>
</evidence>
<evidence type="ECO:0000256" key="4">
    <source>
        <dbReference type="ARBA" id="ARBA00022801"/>
    </source>
</evidence>
<evidence type="ECO:0000313" key="9">
    <source>
        <dbReference type="EMBL" id="KAJ5504045.1"/>
    </source>
</evidence>
<keyword evidence="2" id="KW-0645">Protease</keyword>
<name>A0A9W9XWX1_9EURO</name>
<evidence type="ECO:0000256" key="8">
    <source>
        <dbReference type="SAM" id="MobiDB-lite"/>
    </source>
</evidence>
<evidence type="ECO:0000256" key="3">
    <source>
        <dbReference type="ARBA" id="ARBA00022763"/>
    </source>
</evidence>
<evidence type="ECO:0000313" key="10">
    <source>
        <dbReference type="Proteomes" id="UP001149954"/>
    </source>
</evidence>
<feature type="region of interest" description="Disordered" evidence="8">
    <location>
        <begin position="294"/>
        <end position="406"/>
    </location>
</feature>